<sequence length="431" mass="47766">MWCRAGMPVPGDEDKVDMQVVGSALPLFLYAWIRETLLVLQRVRYVRAVKLVVQVKLLPDEAAAVALRETLRACNRAADRASRRAFATGTTGKQSLQRLVYGEMKAMGLSAQPALHVIRKVAGAYAALKANLKAGNYGREGSKRRRAVESRPVRFRKDAAQPFDDRCLSWQPDARTVSIWTVCGRLRGIPFQCSAAQMGMLAECRRGESDLVLRGGNWYLYATCEIPEPELGDPVGFLGVDLGIVNIATTSDGDRYAGKHLNQVRHRHRRLRRKLQKKGTKSTKRLLRKLSGREARFAADTNHRIAKKIVAEAQRTCRGIALEDLGGIRGRVRLRKPQRVTLHSWSFAQLGAFVSYKAALAGVPVVFVDPRHTSQECSRCHHISRSNRPDQSTFLCMSCGFAEHADVNAGCTIAQRGEAVWAVSHAADDAA</sequence>
<dbReference type="PANTHER" id="PTHR30405:SF11">
    <property type="entry name" value="RNA-GUIDED DNA ENDONUCLEASE RV2885C-RELATED"/>
    <property type="match status" value="1"/>
</dbReference>
<gene>
    <name evidence="8" type="ORF">GCM10009550_07930</name>
</gene>
<keyword evidence="4" id="KW-0238">DNA-binding</keyword>
<feature type="domain" description="Cas12f1-like TNB" evidence="7">
    <location>
        <begin position="347"/>
        <end position="413"/>
    </location>
</feature>
<dbReference type="GO" id="GO:0004519">
    <property type="term" value="F:endonuclease activity"/>
    <property type="evidence" value="ECO:0007669"/>
    <property type="project" value="UniProtKB-KW"/>
</dbReference>
<organism evidence="8 9">
    <name type="scientific">Actinocorallia libanotica</name>
    <dbReference type="NCBI Taxonomy" id="46162"/>
    <lineage>
        <taxon>Bacteria</taxon>
        <taxon>Bacillati</taxon>
        <taxon>Actinomycetota</taxon>
        <taxon>Actinomycetes</taxon>
        <taxon>Streptosporangiales</taxon>
        <taxon>Thermomonosporaceae</taxon>
        <taxon>Actinocorallia</taxon>
    </lineage>
</organism>
<evidence type="ECO:0000256" key="4">
    <source>
        <dbReference type="ARBA" id="ARBA00023125"/>
    </source>
</evidence>
<evidence type="ECO:0000256" key="5">
    <source>
        <dbReference type="ARBA" id="ARBA00023172"/>
    </source>
</evidence>
<evidence type="ECO:0000256" key="2">
    <source>
        <dbReference type="ARBA" id="ARBA00011044"/>
    </source>
</evidence>
<evidence type="ECO:0000313" key="8">
    <source>
        <dbReference type="EMBL" id="GAA0939418.1"/>
    </source>
</evidence>
<evidence type="ECO:0000256" key="1">
    <source>
        <dbReference type="ARBA" id="ARBA00008761"/>
    </source>
</evidence>
<dbReference type="NCBIfam" id="NF040570">
    <property type="entry name" value="guided_TnpB"/>
    <property type="match status" value="1"/>
</dbReference>
<reference evidence="8 9" key="1">
    <citation type="journal article" date="2019" name="Int. J. Syst. Evol. Microbiol.">
        <title>The Global Catalogue of Microorganisms (GCM) 10K type strain sequencing project: providing services to taxonomists for standard genome sequencing and annotation.</title>
        <authorList>
            <consortium name="The Broad Institute Genomics Platform"/>
            <consortium name="The Broad Institute Genome Sequencing Center for Infectious Disease"/>
            <person name="Wu L."/>
            <person name="Ma J."/>
        </authorList>
    </citation>
    <scope>NUCLEOTIDE SEQUENCE [LARGE SCALE GENOMIC DNA]</scope>
    <source>
        <strain evidence="8 9">JCM 10696</strain>
    </source>
</reference>
<keyword evidence="8" id="KW-0255">Endonuclease</keyword>
<keyword evidence="3" id="KW-0815">Transposition</keyword>
<evidence type="ECO:0000259" key="7">
    <source>
        <dbReference type="Pfam" id="PF07282"/>
    </source>
</evidence>
<proteinExistence type="inferred from homology"/>
<dbReference type="Proteomes" id="UP001500665">
    <property type="component" value="Unassembled WGS sequence"/>
</dbReference>
<dbReference type="InterPro" id="IPR001959">
    <property type="entry name" value="Transposase"/>
</dbReference>
<feature type="domain" description="Probable transposase IS891/IS1136/IS1341" evidence="6">
    <location>
        <begin position="229"/>
        <end position="316"/>
    </location>
</feature>
<comment type="similarity">
    <text evidence="2">In the N-terminal section; belongs to the transposase 2 family.</text>
</comment>
<comment type="caution">
    <text evidence="8">The sequence shown here is derived from an EMBL/GenBank/DDBJ whole genome shotgun (WGS) entry which is preliminary data.</text>
</comment>
<keyword evidence="8" id="KW-0540">Nuclease</keyword>
<comment type="similarity">
    <text evidence="1">In the C-terminal section; belongs to the transposase 35 family.</text>
</comment>
<keyword evidence="5" id="KW-0233">DNA recombination</keyword>
<dbReference type="InterPro" id="IPR010095">
    <property type="entry name" value="Cas12f1-like_TNB"/>
</dbReference>
<dbReference type="Pfam" id="PF01385">
    <property type="entry name" value="OrfB_IS605"/>
    <property type="match status" value="1"/>
</dbReference>
<evidence type="ECO:0000256" key="3">
    <source>
        <dbReference type="ARBA" id="ARBA00022578"/>
    </source>
</evidence>
<evidence type="ECO:0000313" key="9">
    <source>
        <dbReference type="Proteomes" id="UP001500665"/>
    </source>
</evidence>
<name>A0ABN1Q9R2_9ACTN</name>
<dbReference type="InterPro" id="IPR051399">
    <property type="entry name" value="RNA-guided_DNA_endo/Transpos"/>
</dbReference>
<dbReference type="NCBIfam" id="TIGR01766">
    <property type="entry name" value="IS200/IS605 family accessory protein TnpB-like domain"/>
    <property type="match status" value="1"/>
</dbReference>
<protein>
    <submittedName>
        <fullName evidence="8">RNA-guided endonuclease TnpB family protein</fullName>
    </submittedName>
</protein>
<dbReference type="Pfam" id="PF07282">
    <property type="entry name" value="Cas12f1-like_TNB"/>
    <property type="match status" value="1"/>
</dbReference>
<keyword evidence="9" id="KW-1185">Reference proteome</keyword>
<dbReference type="EMBL" id="BAAAHH010000002">
    <property type="protein sequence ID" value="GAA0939418.1"/>
    <property type="molecule type" value="Genomic_DNA"/>
</dbReference>
<keyword evidence="8" id="KW-0378">Hydrolase</keyword>
<accession>A0ABN1Q9R2</accession>
<evidence type="ECO:0000259" key="6">
    <source>
        <dbReference type="Pfam" id="PF01385"/>
    </source>
</evidence>
<dbReference type="PANTHER" id="PTHR30405">
    <property type="entry name" value="TRANSPOSASE"/>
    <property type="match status" value="1"/>
</dbReference>